<feature type="domain" description="GFO/IDH/MocA-like oxidoreductase" evidence="2">
    <location>
        <begin position="198"/>
        <end position="329"/>
    </location>
</feature>
<evidence type="ECO:0000259" key="1">
    <source>
        <dbReference type="Pfam" id="PF01408"/>
    </source>
</evidence>
<reference evidence="3 4" key="1">
    <citation type="submission" date="2018-11" db="EMBL/GenBank/DDBJ databases">
        <title>Arenibacter aquaticus sp.nov., a marine bacterium isolated from surface seawater in the South China Sea.</title>
        <authorList>
            <person name="Guo J."/>
            <person name="Sun J."/>
        </authorList>
    </citation>
    <scope>NUCLEOTIDE SEQUENCE [LARGE SCALE GENOMIC DNA]</scope>
    <source>
        <strain evidence="3 4">GUO666</strain>
    </source>
</reference>
<name>A0A3S0AE48_9FLAO</name>
<sequence>MTDNTLEESLQGGRREFIKKSGIALLGSTLAYPSVSMATTGLKKDNTLRVGLIGCGGRGTGAAAQALEADPNVILYAMGDVFEDRLEQAHAALSKLAPEKIKVEKKNKFIGFDSYQKVLATDVDVVLLTTPPAFRPDHLKAAVDAGKHVFCEKPVAVDAPGIHKVMAAAKKAKEKGLSLVSGFCFRYDYANRAIFGRVLDGAIGDLRTVTTFRHGGEAWYKERQPHWTDMTYKMRNWYYYNWLSGDFIVEQAVHSLDMMSWVMGDKMPVSATGTGGRQVRTDKKYGNIFDHFAVEFEYADGAKGYHFTRQQSHTSHKNSVEVFGSEGTAIVHIGRRYDITGKNKWSFEGERNNMFQTEHDELFASIRKGEPINNGDWMATSTMLAIWARMVGYTGQTISWDQAFNSKEVLGPSVDQYHWDLNWPTPPIAIPGQTTFI</sequence>
<feature type="domain" description="Gfo/Idh/MocA-like oxidoreductase N-terminal" evidence="1">
    <location>
        <begin position="48"/>
        <end position="174"/>
    </location>
</feature>
<comment type="caution">
    <text evidence="3">The sequence shown here is derived from an EMBL/GenBank/DDBJ whole genome shotgun (WGS) entry which is preliminary data.</text>
</comment>
<accession>A0A3S0AE48</accession>
<evidence type="ECO:0000313" key="4">
    <source>
        <dbReference type="Proteomes" id="UP000267585"/>
    </source>
</evidence>
<proteinExistence type="predicted"/>
<dbReference type="Pfam" id="PF22725">
    <property type="entry name" value="GFO_IDH_MocA_C3"/>
    <property type="match status" value="1"/>
</dbReference>
<dbReference type="OrthoDB" id="127583at2"/>
<organism evidence="3 4">
    <name type="scientific">Arenibacter aquaticus</name>
    <dbReference type="NCBI Taxonomy" id="2489054"/>
    <lineage>
        <taxon>Bacteria</taxon>
        <taxon>Pseudomonadati</taxon>
        <taxon>Bacteroidota</taxon>
        <taxon>Flavobacteriia</taxon>
        <taxon>Flavobacteriales</taxon>
        <taxon>Flavobacteriaceae</taxon>
        <taxon>Arenibacter</taxon>
    </lineage>
</organism>
<protein>
    <submittedName>
        <fullName evidence="3">Gfo/Idh/MocA family oxidoreductase</fullName>
    </submittedName>
</protein>
<keyword evidence="4" id="KW-1185">Reference proteome</keyword>
<dbReference type="InterPro" id="IPR050463">
    <property type="entry name" value="Gfo/Idh/MocA_oxidrdct_glycsds"/>
</dbReference>
<dbReference type="PANTHER" id="PTHR43818:SF5">
    <property type="entry name" value="OXIDOREDUCTASE FAMILY PROTEIN"/>
    <property type="match status" value="1"/>
</dbReference>
<evidence type="ECO:0000259" key="2">
    <source>
        <dbReference type="Pfam" id="PF22725"/>
    </source>
</evidence>
<dbReference type="GO" id="GO:0000166">
    <property type="term" value="F:nucleotide binding"/>
    <property type="evidence" value="ECO:0007669"/>
    <property type="project" value="InterPro"/>
</dbReference>
<dbReference type="PANTHER" id="PTHR43818">
    <property type="entry name" value="BCDNA.GH03377"/>
    <property type="match status" value="1"/>
</dbReference>
<dbReference type="InterPro" id="IPR000683">
    <property type="entry name" value="Gfo/Idh/MocA-like_OxRdtase_N"/>
</dbReference>
<evidence type="ECO:0000313" key="3">
    <source>
        <dbReference type="EMBL" id="RTE53484.1"/>
    </source>
</evidence>
<dbReference type="Gene3D" id="3.40.50.720">
    <property type="entry name" value="NAD(P)-binding Rossmann-like Domain"/>
    <property type="match status" value="1"/>
</dbReference>
<gene>
    <name evidence="3" type="ORF">EHW67_10745</name>
</gene>
<dbReference type="SUPFAM" id="SSF51735">
    <property type="entry name" value="NAD(P)-binding Rossmann-fold domains"/>
    <property type="match status" value="1"/>
</dbReference>
<dbReference type="Proteomes" id="UP000267585">
    <property type="component" value="Unassembled WGS sequence"/>
</dbReference>
<dbReference type="AlphaFoldDB" id="A0A3S0AE48"/>
<dbReference type="InterPro" id="IPR036291">
    <property type="entry name" value="NAD(P)-bd_dom_sf"/>
</dbReference>
<dbReference type="Pfam" id="PF01408">
    <property type="entry name" value="GFO_IDH_MocA"/>
    <property type="match status" value="1"/>
</dbReference>
<dbReference type="EMBL" id="RQPJ01000005">
    <property type="protein sequence ID" value="RTE53484.1"/>
    <property type="molecule type" value="Genomic_DNA"/>
</dbReference>
<dbReference type="RefSeq" id="WP_126162379.1">
    <property type="nucleotide sequence ID" value="NZ_RQPJ01000005.1"/>
</dbReference>
<dbReference type="Gene3D" id="3.30.360.10">
    <property type="entry name" value="Dihydrodipicolinate Reductase, domain 2"/>
    <property type="match status" value="1"/>
</dbReference>
<dbReference type="SUPFAM" id="SSF55347">
    <property type="entry name" value="Glyceraldehyde-3-phosphate dehydrogenase-like, C-terminal domain"/>
    <property type="match status" value="1"/>
</dbReference>
<dbReference type="InterPro" id="IPR055170">
    <property type="entry name" value="GFO_IDH_MocA-like_dom"/>
</dbReference>